<reference evidence="5 6" key="1">
    <citation type="journal article" date="2007" name="Genome Res.">
        <title>Genome characteristics of facultatively symbiotic Frankia sp. strains reflect host range and host plant biogeography.</title>
        <authorList>
            <person name="Normand P."/>
            <person name="Lapierre P."/>
            <person name="Tisa L.S."/>
            <person name="Gogarten J.P."/>
            <person name="Alloisio N."/>
            <person name="Bagnarol E."/>
            <person name="Bassi C.A."/>
            <person name="Berry A.M."/>
            <person name="Bickhart D.M."/>
            <person name="Choisne N."/>
            <person name="Couloux A."/>
            <person name="Cournoyer B."/>
            <person name="Cruveiller S."/>
            <person name="Daubin V."/>
            <person name="Demange N."/>
            <person name="Francino M.P."/>
            <person name="Goltsman E."/>
            <person name="Huang Y."/>
            <person name="Kopp O.R."/>
            <person name="Labarre L."/>
            <person name="Lapidus A."/>
            <person name="Lavire C."/>
            <person name="Marechal J."/>
            <person name="Martinez M."/>
            <person name="Mastronunzio J.E."/>
            <person name="Mullin B.C."/>
            <person name="Niemann J."/>
            <person name="Pujic P."/>
            <person name="Rawnsley T."/>
            <person name="Rouy Z."/>
            <person name="Schenowitz C."/>
            <person name="Sellstedt A."/>
            <person name="Tavares F."/>
            <person name="Tomkins J.P."/>
            <person name="Vallenet D."/>
            <person name="Valverde C."/>
            <person name="Wall L.G."/>
            <person name="Wang Y."/>
            <person name="Medigue C."/>
            <person name="Benson D.R."/>
        </authorList>
    </citation>
    <scope>NUCLEOTIDE SEQUENCE [LARGE SCALE GENOMIC DNA]</scope>
    <source>
        <strain evidence="6">DSM 45818 / CECT 9043 / CcI3</strain>
    </source>
</reference>
<keyword evidence="3" id="KW-0804">Transcription</keyword>
<keyword evidence="1" id="KW-0805">Transcription regulation</keyword>
<name>Q2JEL9_FRACC</name>
<dbReference type="EMBL" id="CP000249">
    <property type="protein sequence ID" value="ABD10273.1"/>
    <property type="molecule type" value="Genomic_DNA"/>
</dbReference>
<protein>
    <submittedName>
        <fullName evidence="5">Transcriptional regulator, XRE family</fullName>
    </submittedName>
</protein>
<proteinExistence type="predicted"/>
<dbReference type="PROSITE" id="PS50943">
    <property type="entry name" value="HTH_CROC1"/>
    <property type="match status" value="1"/>
</dbReference>
<dbReference type="PANTHER" id="PTHR46797">
    <property type="entry name" value="HTH-TYPE TRANSCRIPTIONAL REGULATOR"/>
    <property type="match status" value="1"/>
</dbReference>
<dbReference type="HOGENOM" id="CLU_066192_29_4_11"/>
<dbReference type="GO" id="GO:0003700">
    <property type="term" value="F:DNA-binding transcription factor activity"/>
    <property type="evidence" value="ECO:0007669"/>
    <property type="project" value="TreeGrafter"/>
</dbReference>
<dbReference type="Gene3D" id="1.10.260.40">
    <property type="entry name" value="lambda repressor-like DNA-binding domains"/>
    <property type="match status" value="1"/>
</dbReference>
<dbReference type="InterPro" id="IPR001387">
    <property type="entry name" value="Cro/C1-type_HTH"/>
</dbReference>
<evidence type="ECO:0000313" key="6">
    <source>
        <dbReference type="Proteomes" id="UP000001937"/>
    </source>
</evidence>
<dbReference type="PhylomeDB" id="Q2JEL9"/>
<dbReference type="CDD" id="cd00093">
    <property type="entry name" value="HTH_XRE"/>
    <property type="match status" value="1"/>
</dbReference>
<evidence type="ECO:0000256" key="2">
    <source>
        <dbReference type="ARBA" id="ARBA00023125"/>
    </source>
</evidence>
<dbReference type="InterPro" id="IPR010982">
    <property type="entry name" value="Lambda_DNA-bd_dom_sf"/>
</dbReference>
<dbReference type="Pfam" id="PF01381">
    <property type="entry name" value="HTH_3"/>
    <property type="match status" value="1"/>
</dbReference>
<dbReference type="AlphaFoldDB" id="Q2JEL9"/>
<evidence type="ECO:0000259" key="4">
    <source>
        <dbReference type="PROSITE" id="PS50943"/>
    </source>
</evidence>
<dbReference type="SUPFAM" id="SSF47413">
    <property type="entry name" value="lambda repressor-like DNA-binding domains"/>
    <property type="match status" value="1"/>
</dbReference>
<evidence type="ECO:0000256" key="1">
    <source>
        <dbReference type="ARBA" id="ARBA00023015"/>
    </source>
</evidence>
<evidence type="ECO:0000256" key="3">
    <source>
        <dbReference type="ARBA" id="ARBA00023163"/>
    </source>
</evidence>
<dbReference type="InterPro" id="IPR050807">
    <property type="entry name" value="TransReg_Diox_bact_type"/>
</dbReference>
<dbReference type="OrthoDB" id="4282897at2"/>
<dbReference type="GO" id="GO:0003677">
    <property type="term" value="F:DNA binding"/>
    <property type="evidence" value="ECO:0007669"/>
    <property type="project" value="UniProtKB-KW"/>
</dbReference>
<keyword evidence="2" id="KW-0238">DNA-binding</keyword>
<organism evidence="5 6">
    <name type="scientific">Frankia casuarinae (strain DSM 45818 / CECT 9043 / HFP020203 / CcI3)</name>
    <dbReference type="NCBI Taxonomy" id="106370"/>
    <lineage>
        <taxon>Bacteria</taxon>
        <taxon>Bacillati</taxon>
        <taxon>Actinomycetota</taxon>
        <taxon>Actinomycetes</taxon>
        <taxon>Frankiales</taxon>
        <taxon>Frankiaceae</taxon>
        <taxon>Frankia</taxon>
    </lineage>
</organism>
<evidence type="ECO:0000313" key="5">
    <source>
        <dbReference type="EMBL" id="ABD10273.1"/>
    </source>
</evidence>
<dbReference type="eggNOG" id="COG1396">
    <property type="taxonomic scope" value="Bacteria"/>
</dbReference>
<feature type="domain" description="HTH cro/C1-type" evidence="4">
    <location>
        <begin position="17"/>
        <end position="71"/>
    </location>
</feature>
<dbReference type="Proteomes" id="UP000001937">
    <property type="component" value="Chromosome"/>
</dbReference>
<gene>
    <name evidence="5" type="ordered locus">Francci3_0889</name>
</gene>
<dbReference type="GO" id="GO:0005829">
    <property type="term" value="C:cytosol"/>
    <property type="evidence" value="ECO:0007669"/>
    <property type="project" value="TreeGrafter"/>
</dbReference>
<keyword evidence="6" id="KW-1185">Reference proteome</keyword>
<sequence length="81" mass="8958">MATPPLSTAAQTFGERVRAQRHELGLSQEQLADECGLHWTFVGQVERGRRNISLHNILKLADALKIDPAELVRGLQAPSNE</sequence>
<dbReference type="SMART" id="SM00530">
    <property type="entry name" value="HTH_XRE"/>
    <property type="match status" value="1"/>
</dbReference>
<dbReference type="RefSeq" id="WP_011435341.1">
    <property type="nucleotide sequence ID" value="NC_007777.1"/>
</dbReference>
<dbReference type="PANTHER" id="PTHR46797:SF23">
    <property type="entry name" value="HTH-TYPE TRANSCRIPTIONAL REGULATOR SUTR"/>
    <property type="match status" value="1"/>
</dbReference>
<accession>Q2JEL9</accession>
<dbReference type="KEGG" id="fra:Francci3_0889"/>